<proteinExistence type="predicted"/>
<gene>
    <name evidence="1" type="ORF">CVAR292_02959</name>
</gene>
<dbReference type="Pfam" id="PF20320">
    <property type="entry name" value="DUF6615"/>
    <property type="match status" value="1"/>
</dbReference>
<evidence type="ECO:0000313" key="2">
    <source>
        <dbReference type="Proteomes" id="UP000182498"/>
    </source>
</evidence>
<name>A0A110BFD8_9CORY</name>
<dbReference type="EMBL" id="FAUH01000041">
    <property type="protein sequence ID" value="CUU67592.1"/>
    <property type="molecule type" value="Genomic_DNA"/>
</dbReference>
<dbReference type="Proteomes" id="UP000182498">
    <property type="component" value="Unassembled WGS sequence"/>
</dbReference>
<protein>
    <submittedName>
        <fullName evidence="1">Uncharacterized protein</fullName>
    </submittedName>
</protein>
<reference evidence="2" key="1">
    <citation type="submission" date="2015-11" db="EMBL/GenBank/DDBJ databases">
        <authorList>
            <person name="Dugat-Bony E."/>
        </authorList>
    </citation>
    <scope>NUCLEOTIDE SEQUENCE [LARGE SCALE GENOMIC DNA]</scope>
    <source>
        <strain evidence="2">Mu292</strain>
    </source>
</reference>
<dbReference type="InterPro" id="IPR046723">
    <property type="entry name" value="DUF6615"/>
</dbReference>
<accession>A0A110BFD8</accession>
<dbReference type="AlphaFoldDB" id="A0A110BFD8"/>
<evidence type="ECO:0000313" key="1">
    <source>
        <dbReference type="EMBL" id="CUU67592.1"/>
    </source>
</evidence>
<keyword evidence="2" id="KW-1185">Reference proteome</keyword>
<organism evidence="1 2">
    <name type="scientific">Corynebacterium variabile</name>
    <dbReference type="NCBI Taxonomy" id="1727"/>
    <lineage>
        <taxon>Bacteria</taxon>
        <taxon>Bacillati</taxon>
        <taxon>Actinomycetota</taxon>
        <taxon>Actinomycetes</taxon>
        <taxon>Mycobacteriales</taxon>
        <taxon>Corynebacteriaceae</taxon>
        <taxon>Corynebacterium</taxon>
    </lineage>
</organism>
<sequence length="341" mass="37867">MPIDALTFFSAMKKAMDIQAEEVWDMVEYSRSDGYRLRLGEVTLTELNFFRLRDYWTKGVYIRTNEPHEPTTGADWEWVIGHGHQWIQIRVQAKIIDRAGSFSQLGHGPSGARGQQMDRLIDPPPADVACRWVPLYVFYTATPPAKLQGTQARQTGCSAHLARTVRDNYGPHNGRARLSAAVHLPGSIRWSSIFDGLTNRLSAGESLAKIIGTLADQALPRTVSSIGDFWDPAETARTCHGGLPPYIRAIVEDRDDDFDDARLATLEVEVPGAQGDIPTVKILTETGILPRVYREPRRGDDDAFAPLASRRLVLDSPRGEGAPLPNFVAVIDIDKLPEISR</sequence>